<gene>
    <name evidence="4" type="ORF">CLV37_113172</name>
</gene>
<feature type="transmembrane region" description="Helical" evidence="2">
    <location>
        <begin position="267"/>
        <end position="287"/>
    </location>
</feature>
<dbReference type="CDD" id="cd01949">
    <property type="entry name" value="GGDEF"/>
    <property type="match status" value="1"/>
</dbReference>
<dbReference type="InterPro" id="IPR000160">
    <property type="entry name" value="GGDEF_dom"/>
</dbReference>
<feature type="transmembrane region" description="Helical" evidence="2">
    <location>
        <begin position="148"/>
        <end position="167"/>
    </location>
</feature>
<feature type="transmembrane region" description="Helical" evidence="2">
    <location>
        <begin position="174"/>
        <end position="195"/>
    </location>
</feature>
<dbReference type="SMART" id="SM00267">
    <property type="entry name" value="GGDEF"/>
    <property type="match status" value="1"/>
</dbReference>
<evidence type="ECO:0000256" key="1">
    <source>
        <dbReference type="SAM" id="MobiDB-lite"/>
    </source>
</evidence>
<feature type="transmembrane region" description="Helical" evidence="2">
    <location>
        <begin position="115"/>
        <end position="136"/>
    </location>
</feature>
<accession>A0A2T0QYV8</accession>
<dbReference type="NCBIfam" id="TIGR00254">
    <property type="entry name" value="GGDEF"/>
    <property type="match status" value="1"/>
</dbReference>
<feature type="transmembrane region" description="Helical" evidence="2">
    <location>
        <begin position="82"/>
        <end position="103"/>
    </location>
</feature>
<evidence type="ECO:0000259" key="3">
    <source>
        <dbReference type="PROSITE" id="PS50887"/>
    </source>
</evidence>
<dbReference type="Proteomes" id="UP000238083">
    <property type="component" value="Unassembled WGS sequence"/>
</dbReference>
<feature type="transmembrane region" description="Helical" evidence="2">
    <location>
        <begin position="47"/>
        <end position="70"/>
    </location>
</feature>
<feature type="transmembrane region" description="Helical" evidence="2">
    <location>
        <begin position="207"/>
        <end position="224"/>
    </location>
</feature>
<feature type="domain" description="GGDEF" evidence="3">
    <location>
        <begin position="329"/>
        <end position="459"/>
    </location>
</feature>
<dbReference type="Pfam" id="PF00990">
    <property type="entry name" value="GGDEF"/>
    <property type="match status" value="1"/>
</dbReference>
<feature type="transmembrane region" description="Helical" evidence="2">
    <location>
        <begin position="12"/>
        <end position="35"/>
    </location>
</feature>
<keyword evidence="5" id="KW-1185">Reference proteome</keyword>
<dbReference type="PROSITE" id="PS50887">
    <property type="entry name" value="GGDEF"/>
    <property type="match status" value="1"/>
</dbReference>
<keyword evidence="2" id="KW-1133">Transmembrane helix</keyword>
<feature type="region of interest" description="Disordered" evidence="1">
    <location>
        <begin position="445"/>
        <end position="466"/>
    </location>
</feature>
<evidence type="ECO:0000313" key="5">
    <source>
        <dbReference type="Proteomes" id="UP000238083"/>
    </source>
</evidence>
<comment type="caution">
    <text evidence="4">The sequence shown here is derived from an EMBL/GenBank/DDBJ whole genome shotgun (WGS) entry which is preliminary data.</text>
</comment>
<dbReference type="InterPro" id="IPR029787">
    <property type="entry name" value="Nucleotide_cyclase"/>
</dbReference>
<proteinExistence type="predicted"/>
<dbReference type="AlphaFoldDB" id="A0A2T0QYV8"/>
<dbReference type="Gene3D" id="3.30.70.270">
    <property type="match status" value="1"/>
</dbReference>
<organism evidence="4 5">
    <name type="scientific">Kineococcus rhizosphaerae</name>
    <dbReference type="NCBI Taxonomy" id="559628"/>
    <lineage>
        <taxon>Bacteria</taxon>
        <taxon>Bacillati</taxon>
        <taxon>Actinomycetota</taxon>
        <taxon>Actinomycetes</taxon>
        <taxon>Kineosporiales</taxon>
        <taxon>Kineosporiaceae</taxon>
        <taxon>Kineococcus</taxon>
    </lineage>
</organism>
<dbReference type="PANTHER" id="PTHR45138">
    <property type="entry name" value="REGULATORY COMPONENTS OF SENSORY TRANSDUCTION SYSTEM"/>
    <property type="match status" value="1"/>
</dbReference>
<sequence length="466" mass="49809">MTAVALAWPTVLWPHAAAGQVAFSIAQVVVVGLSWAAVRGRTGRLRVVHGCIAAALTSWLAGDALFALWVEPTSTSVVSASDVLWVLGYPLLGVALVSMLRLWSPGRLREAALDGLALTTVFATLTWQYLVVPLLAASDGVGVALVNSFYPVGDVVLFAVGAVLLFAHGVDRGLKVLVVVALSGTLAGDLAVTLLQYHLPDFDTDRLSAVLLVSGAFFVCAQHHPAAARDAIAAAATPRLHPVRVLFLGVALCALPVLLVTEPRGSRYVVLGVMLALSGIVLTRFLIVVRQQEQARLALEFAADHDDLTGLLNREAAHRLVRQRLDRGEGVRVHFLDLDDFKQVNDTFSHAAGDHVLVEVAARLERSVRAGDVLCRLGGDEFVVVTGETSESAALAERLERAIREPVAFCGAELGVGVSIGVASSAGRRRTLEELVKEADAGMYREKRRRKDQTTRGPDVARATSW</sequence>
<protein>
    <submittedName>
        <fullName evidence="4">Diguanylate cyclase (GGDEF)-like protein</fullName>
    </submittedName>
</protein>
<keyword evidence="2" id="KW-0812">Transmembrane</keyword>
<dbReference type="InterPro" id="IPR050469">
    <property type="entry name" value="Diguanylate_Cyclase"/>
</dbReference>
<dbReference type="SUPFAM" id="SSF55073">
    <property type="entry name" value="Nucleotide cyclase"/>
    <property type="match status" value="1"/>
</dbReference>
<name>A0A2T0QYV8_9ACTN</name>
<dbReference type="EMBL" id="PVZF01000013">
    <property type="protein sequence ID" value="PRY11548.1"/>
    <property type="molecule type" value="Genomic_DNA"/>
</dbReference>
<dbReference type="PANTHER" id="PTHR45138:SF9">
    <property type="entry name" value="DIGUANYLATE CYCLASE DGCM-RELATED"/>
    <property type="match status" value="1"/>
</dbReference>
<evidence type="ECO:0000313" key="4">
    <source>
        <dbReference type="EMBL" id="PRY11548.1"/>
    </source>
</evidence>
<keyword evidence="2" id="KW-0472">Membrane</keyword>
<feature type="transmembrane region" description="Helical" evidence="2">
    <location>
        <begin position="245"/>
        <end position="261"/>
    </location>
</feature>
<reference evidence="4 5" key="1">
    <citation type="submission" date="2018-03" db="EMBL/GenBank/DDBJ databases">
        <title>Genomic Encyclopedia of Archaeal and Bacterial Type Strains, Phase II (KMG-II): from individual species to whole genera.</title>
        <authorList>
            <person name="Goeker M."/>
        </authorList>
    </citation>
    <scope>NUCLEOTIDE SEQUENCE [LARGE SCALE GENOMIC DNA]</scope>
    <source>
        <strain evidence="4 5">DSM 19711</strain>
    </source>
</reference>
<dbReference type="InterPro" id="IPR043128">
    <property type="entry name" value="Rev_trsase/Diguanyl_cyclase"/>
</dbReference>
<evidence type="ECO:0000256" key="2">
    <source>
        <dbReference type="SAM" id="Phobius"/>
    </source>
</evidence>
<dbReference type="GO" id="GO:0052621">
    <property type="term" value="F:diguanylate cyclase activity"/>
    <property type="evidence" value="ECO:0007669"/>
    <property type="project" value="TreeGrafter"/>
</dbReference>